<dbReference type="Gene3D" id="1.10.390.30">
    <property type="entry name" value="Peptidase M60, enhancin-like domain 3"/>
    <property type="match status" value="1"/>
</dbReference>
<dbReference type="CDD" id="cd14948">
    <property type="entry name" value="BACON"/>
    <property type="match status" value="1"/>
</dbReference>
<dbReference type="SMART" id="SM01276">
    <property type="entry name" value="M60-like"/>
    <property type="match status" value="1"/>
</dbReference>
<accession>A0A6H0KJD8</accession>
<dbReference type="KEGG" id="bfc:BacF7301_05030"/>
<dbReference type="PANTHER" id="PTHR15730:SF5">
    <property type="entry name" value="SI:CH211-210B2.2-RELATED"/>
    <property type="match status" value="1"/>
</dbReference>
<dbReference type="InterPro" id="IPR041333">
    <property type="entry name" value="M60_C"/>
</dbReference>
<dbReference type="Gene3D" id="3.40.390.80">
    <property type="entry name" value="Peptidase M60, enhancin-like domain 2"/>
    <property type="match status" value="1"/>
</dbReference>
<dbReference type="PANTHER" id="PTHR15730">
    <property type="entry name" value="EXPERIMENTAL AUTOIMMUNE PROSTATITIS ANTIGEN 2-RELATED"/>
    <property type="match status" value="1"/>
</dbReference>
<keyword evidence="3" id="KW-1185">Reference proteome</keyword>
<dbReference type="SUPFAM" id="SSF49785">
    <property type="entry name" value="Galactose-binding domain-like"/>
    <property type="match status" value="1"/>
</dbReference>
<dbReference type="RefSeq" id="WP_167960804.1">
    <property type="nucleotide sequence ID" value="NZ_CP050831.1"/>
</dbReference>
<organism evidence="2 3">
    <name type="scientific">Bacteroides faecium</name>
    <dbReference type="NCBI Taxonomy" id="2715212"/>
    <lineage>
        <taxon>Bacteria</taxon>
        <taxon>Pseudomonadati</taxon>
        <taxon>Bacteroidota</taxon>
        <taxon>Bacteroidia</taxon>
        <taxon>Bacteroidales</taxon>
        <taxon>Bacteroidaceae</taxon>
        <taxon>Bacteroides</taxon>
    </lineage>
</organism>
<sequence>MKKNKIIQSIIFGFITVCLLASCKDDEEKAFSVFDIATEDLEQVVDKNINTIEIPVNTTLAKSEWQVEPTEKWIKAEKSMATGEPFISINVEENATDEARTAQIRVSSFVQDYVITVRQFGLYDIAVEGDTQIHPTSGKANQYQSGYDIDKSMDGKFTTGTSYEESSNYHSPFGTGNTKFPVILEYFFTGDEQIDYLIYYTRSGNGNFGKVDIYTATANNPQESDYTLQGNYDFKEKNDPSKVTFNEAIKATAIKFVVHNGRGGFASCDEMHFFQANTNNTQETKLLKVFKDITCTEVKEGVTEQDIQALGDNFFIDLARAIQHNAYSEWEKDFRIREYEAYSEPAKWAEKLITKRYSNLDNLTGIAVEKDDEVVVLVGDTHGHDVSIQCIGEEKTSFLEDHEYPQTAASGDYYILKSGINKLKMKNRGQLFVMYNCDLTSHPEPIKIHIPIGSGKVSGFFDLAEHKTDMKYAELLSKATDKYFGIRGDKIILYFHREKLQEVVKNEILSAIHLWNDIIGWEQELMGIEDVRPNLFNNHIFAISPEGAYMWASEDRIAFVYTKLGDILLKENVMEEKDNVWGPAHEIGHIHQGAINWASCTESSNNIFSNYVLYKLGKYCSRGVEISKLAESYLLKQPWPLLGTATHKNEDTELHMRMQWQLWNYFHRLGNMPDFFPKLFKYLRDNPLTYASPGTAQMQYAKAVCTVANMDMTEFFDRWGFFRFTLIPSYEQYGTYMYMVSQELIDQTKEYMSTFPKKVPPIYYLEDRKNGDVGIENYQVGDVGYYTLFKDNVKITGTPTYSLSGNNITVNNGTQAVAFEVRKDNENGELLYFFNFLSYSIPSTVVIDETTKFYAVQADGKRIEMKKE</sequence>
<dbReference type="Gene3D" id="2.60.120.1250">
    <property type="entry name" value="Peptidase M60, enhancin-like domain 1"/>
    <property type="match status" value="1"/>
</dbReference>
<dbReference type="EMBL" id="CP050831">
    <property type="protein sequence ID" value="QIU93554.1"/>
    <property type="molecule type" value="Genomic_DNA"/>
</dbReference>
<dbReference type="AlphaFoldDB" id="A0A6H0KJD8"/>
<dbReference type="Pfam" id="PF18630">
    <property type="entry name" value="Peptidase_M60_C"/>
    <property type="match status" value="1"/>
</dbReference>
<dbReference type="Gene3D" id="2.60.120.260">
    <property type="entry name" value="Galactose-binding domain-like"/>
    <property type="match status" value="1"/>
</dbReference>
<gene>
    <name evidence="2" type="ORF">BacF7301_05030</name>
</gene>
<dbReference type="Pfam" id="PF13004">
    <property type="entry name" value="BACON"/>
    <property type="match status" value="1"/>
</dbReference>
<dbReference type="PROSITE" id="PS51723">
    <property type="entry name" value="PEPTIDASE_M60"/>
    <property type="match status" value="1"/>
</dbReference>
<proteinExistence type="predicted"/>
<feature type="domain" description="Peptidase M60" evidence="1">
    <location>
        <begin position="359"/>
        <end position="667"/>
    </location>
</feature>
<evidence type="ECO:0000259" key="1">
    <source>
        <dbReference type="PROSITE" id="PS51723"/>
    </source>
</evidence>
<dbReference type="InterPro" id="IPR024361">
    <property type="entry name" value="BACON"/>
</dbReference>
<dbReference type="Pfam" id="PF13402">
    <property type="entry name" value="Peptidase_M60"/>
    <property type="match status" value="1"/>
</dbReference>
<protein>
    <submittedName>
        <fullName evidence="2">Carbohydrate-binding protein</fullName>
    </submittedName>
</protein>
<dbReference type="InterPro" id="IPR013783">
    <property type="entry name" value="Ig-like_fold"/>
</dbReference>
<evidence type="ECO:0000313" key="3">
    <source>
        <dbReference type="Proteomes" id="UP000501780"/>
    </source>
</evidence>
<dbReference type="InterPro" id="IPR051244">
    <property type="entry name" value="TCAF"/>
</dbReference>
<dbReference type="Gene3D" id="2.60.40.10">
    <property type="entry name" value="Immunoglobulins"/>
    <property type="match status" value="1"/>
</dbReference>
<dbReference type="InterPro" id="IPR031161">
    <property type="entry name" value="Peptidase_M60_dom"/>
</dbReference>
<name>A0A6H0KJD8_9BACE</name>
<dbReference type="InterPro" id="IPR008979">
    <property type="entry name" value="Galactose-bd-like_sf"/>
</dbReference>
<dbReference type="PROSITE" id="PS51257">
    <property type="entry name" value="PROKAR_LIPOPROTEIN"/>
    <property type="match status" value="1"/>
</dbReference>
<evidence type="ECO:0000313" key="2">
    <source>
        <dbReference type="EMBL" id="QIU93554.1"/>
    </source>
</evidence>
<dbReference type="Proteomes" id="UP000501780">
    <property type="component" value="Chromosome"/>
</dbReference>
<dbReference type="InterPro" id="IPR042279">
    <property type="entry name" value="Pep_M60_3"/>
</dbReference>
<reference evidence="2 3" key="1">
    <citation type="submission" date="2020-03" db="EMBL/GenBank/DDBJ databases">
        <title>Genomic analysis of Bacteroides faecium CBA7301.</title>
        <authorList>
            <person name="Kim J."/>
            <person name="Roh S.W."/>
        </authorList>
    </citation>
    <scope>NUCLEOTIDE SEQUENCE [LARGE SCALE GENOMIC DNA]</scope>
    <source>
        <strain evidence="2 3">CBA7301</strain>
    </source>
</reference>